<accession>A0A9P1BNW4</accession>
<dbReference type="GO" id="GO:0046922">
    <property type="term" value="F:peptide-O-fucosyltransferase activity"/>
    <property type="evidence" value="ECO:0007669"/>
    <property type="project" value="InterPro"/>
</dbReference>
<evidence type="ECO:0000256" key="3">
    <source>
        <dbReference type="ARBA" id="ARBA00022679"/>
    </source>
</evidence>
<evidence type="ECO:0000313" key="9">
    <source>
        <dbReference type="EMBL" id="CAI3976768.1"/>
    </source>
</evidence>
<dbReference type="EMBL" id="CAMXCT020000295">
    <property type="protein sequence ID" value="CAL1130143.1"/>
    <property type="molecule type" value="Genomic_DNA"/>
</dbReference>
<keyword evidence="5" id="KW-0294">Fucose metabolism</keyword>
<sequence length="485" mass="54253">MAAAATTAAAQPPRALLRLLGCHCDELFRTLTAAQGTSDIDLTNWRCYDSGYEKELKSCRSKCPVEEDPAEALGADDAEGGTCFGSTGRDTCRADQLTDEWGSERYLLYDVKPGEGFNLQREVFPRVGWIVAQLNARCSGDRCPRWTLVLPPWCRLAHWRRASEEHVPWEHFFDAKALRSTNITVLEFYEFVAKAGGPKVDLVISSTTERQSRNQMMSKPRKSGGFYGFTRTPQQCFSGGRGSLKLPRQEWMPEELRWRVTYSGNCAEGVAAIDHRCAVLADSSARDWVDLVLASMREGARSVLLKAADAVSPPNKEELDQLGLREAMLFAKPIRDMGERYMQEVLQSKPFLAVHCRRTDFLRAREATTPSVEAVAEQLELALADFGLQQVYIATDAPDDLREVLRSQVRTGRIFFLEDLNDLGAAVWRVSLRPSRCGLLPGPQPSLERRSLALPCTSRPSVVGWERALRHPIVSFASPWLRGVV</sequence>
<evidence type="ECO:0000256" key="5">
    <source>
        <dbReference type="ARBA" id="ARBA00023253"/>
    </source>
</evidence>
<dbReference type="PANTHER" id="PTHR13398:SF0">
    <property type="entry name" value="GDP-FUCOSE PROTEIN O-FUCOSYLTRANSFERASE 2"/>
    <property type="match status" value="1"/>
</dbReference>
<keyword evidence="4" id="KW-0256">Endoplasmic reticulum</keyword>
<protein>
    <recommendedName>
        <fullName evidence="8">GDP-fucose protein O-fucosyltransferase 2</fullName>
    </recommendedName>
</protein>
<dbReference type="Pfam" id="PF10250">
    <property type="entry name" value="O-FucT"/>
    <property type="match status" value="1"/>
</dbReference>
<proteinExistence type="inferred from homology"/>
<comment type="caution">
    <text evidence="9">The sequence shown here is derived from an EMBL/GenBank/DDBJ whole genome shotgun (WGS) entry which is preliminary data.</text>
</comment>
<reference evidence="10" key="2">
    <citation type="submission" date="2024-04" db="EMBL/GenBank/DDBJ databases">
        <authorList>
            <person name="Chen Y."/>
            <person name="Shah S."/>
            <person name="Dougan E. K."/>
            <person name="Thang M."/>
            <person name="Chan C."/>
        </authorList>
    </citation>
    <scope>NUCLEOTIDE SEQUENCE [LARGE SCALE GENOMIC DNA]</scope>
</reference>
<dbReference type="PANTHER" id="PTHR13398">
    <property type="entry name" value="GDP-FUCOSE PROTEIN O-FUCOSYLTRANSFERASE 2"/>
    <property type="match status" value="1"/>
</dbReference>
<dbReference type="EMBL" id="CAMXCT030000295">
    <property type="protein sequence ID" value="CAL4764080.1"/>
    <property type="molecule type" value="Genomic_DNA"/>
</dbReference>
<dbReference type="GO" id="GO:0006004">
    <property type="term" value="P:fucose metabolic process"/>
    <property type="evidence" value="ECO:0007669"/>
    <property type="project" value="UniProtKB-KW"/>
</dbReference>
<dbReference type="InterPro" id="IPR045130">
    <property type="entry name" value="OFUT2-like"/>
</dbReference>
<dbReference type="AlphaFoldDB" id="A0A9P1BNW4"/>
<evidence type="ECO:0000256" key="2">
    <source>
        <dbReference type="ARBA" id="ARBA00004922"/>
    </source>
</evidence>
<keyword evidence="11" id="KW-1185">Reference proteome</keyword>
<evidence type="ECO:0000313" key="10">
    <source>
        <dbReference type="EMBL" id="CAL1130143.1"/>
    </source>
</evidence>
<comment type="subcellular location">
    <subcellularLocation>
        <location evidence="1">Endoplasmic reticulum</location>
    </subcellularLocation>
</comment>
<name>A0A9P1BNW4_9DINO</name>
<dbReference type="GO" id="GO:0005783">
    <property type="term" value="C:endoplasmic reticulum"/>
    <property type="evidence" value="ECO:0007669"/>
    <property type="project" value="UniProtKB-SubCell"/>
</dbReference>
<comment type="similarity">
    <text evidence="7">Belongs to the glycosyltransferase 68 family.</text>
</comment>
<keyword evidence="6" id="KW-0119">Carbohydrate metabolism</keyword>
<evidence type="ECO:0000256" key="7">
    <source>
        <dbReference type="ARBA" id="ARBA00025803"/>
    </source>
</evidence>
<comment type="pathway">
    <text evidence="2">Protein modification; protein glycosylation.</text>
</comment>
<dbReference type="OrthoDB" id="422368at2759"/>
<dbReference type="Gene3D" id="3.40.50.11350">
    <property type="match status" value="1"/>
</dbReference>
<evidence type="ECO:0000256" key="8">
    <source>
        <dbReference type="ARBA" id="ARBA00026232"/>
    </source>
</evidence>
<gene>
    <name evidence="9" type="ORF">C1SCF055_LOCUS4963</name>
</gene>
<dbReference type="EMBL" id="CAMXCT010000295">
    <property type="protein sequence ID" value="CAI3976768.1"/>
    <property type="molecule type" value="Genomic_DNA"/>
</dbReference>
<evidence type="ECO:0000256" key="6">
    <source>
        <dbReference type="ARBA" id="ARBA00023277"/>
    </source>
</evidence>
<evidence type="ECO:0000256" key="4">
    <source>
        <dbReference type="ARBA" id="ARBA00022824"/>
    </source>
</evidence>
<dbReference type="Gene3D" id="3.40.50.11340">
    <property type="match status" value="1"/>
</dbReference>
<organism evidence="9">
    <name type="scientific">Cladocopium goreaui</name>
    <dbReference type="NCBI Taxonomy" id="2562237"/>
    <lineage>
        <taxon>Eukaryota</taxon>
        <taxon>Sar</taxon>
        <taxon>Alveolata</taxon>
        <taxon>Dinophyceae</taxon>
        <taxon>Suessiales</taxon>
        <taxon>Symbiodiniaceae</taxon>
        <taxon>Cladocopium</taxon>
    </lineage>
</organism>
<keyword evidence="3" id="KW-0808">Transferase</keyword>
<evidence type="ECO:0000256" key="1">
    <source>
        <dbReference type="ARBA" id="ARBA00004240"/>
    </source>
</evidence>
<dbReference type="InterPro" id="IPR019378">
    <property type="entry name" value="GDP-Fuc_O-FucTrfase"/>
</dbReference>
<reference evidence="9" key="1">
    <citation type="submission" date="2022-10" db="EMBL/GenBank/DDBJ databases">
        <authorList>
            <person name="Chen Y."/>
            <person name="Dougan E. K."/>
            <person name="Chan C."/>
            <person name="Rhodes N."/>
            <person name="Thang M."/>
        </authorList>
    </citation>
    <scope>NUCLEOTIDE SEQUENCE</scope>
</reference>
<dbReference type="Proteomes" id="UP001152797">
    <property type="component" value="Unassembled WGS sequence"/>
</dbReference>
<evidence type="ECO:0000313" key="11">
    <source>
        <dbReference type="Proteomes" id="UP001152797"/>
    </source>
</evidence>